<proteinExistence type="predicted"/>
<feature type="chain" id="PRO_5036115949" evidence="1">
    <location>
        <begin position="27"/>
        <end position="114"/>
    </location>
</feature>
<keyword evidence="4" id="KW-1185">Reference proteome</keyword>
<accession>A0A485K8J3</accession>
<name>A0A485K8J3_9STRA</name>
<dbReference type="AlphaFoldDB" id="A0A485K8J3"/>
<gene>
    <name evidence="3" type="primary">Aste57867_2862</name>
    <name evidence="2" type="ORF">As57867_002854</name>
    <name evidence="3" type="ORF">ASTE57867_2862</name>
</gene>
<evidence type="ECO:0000313" key="3">
    <source>
        <dbReference type="EMBL" id="VFT80049.1"/>
    </source>
</evidence>
<organism evidence="3 4">
    <name type="scientific">Aphanomyces stellatus</name>
    <dbReference type="NCBI Taxonomy" id="120398"/>
    <lineage>
        <taxon>Eukaryota</taxon>
        <taxon>Sar</taxon>
        <taxon>Stramenopiles</taxon>
        <taxon>Oomycota</taxon>
        <taxon>Saprolegniomycetes</taxon>
        <taxon>Saprolegniales</taxon>
        <taxon>Verrucalvaceae</taxon>
        <taxon>Aphanomyces</taxon>
    </lineage>
</organism>
<evidence type="ECO:0000313" key="4">
    <source>
        <dbReference type="Proteomes" id="UP000332933"/>
    </source>
</evidence>
<protein>
    <submittedName>
        <fullName evidence="3">Aste57867_2862 protein</fullName>
    </submittedName>
</protein>
<evidence type="ECO:0000313" key="2">
    <source>
        <dbReference type="EMBL" id="KAF0716438.1"/>
    </source>
</evidence>
<dbReference type="EMBL" id="VJMH01000405">
    <property type="protein sequence ID" value="KAF0716438.1"/>
    <property type="molecule type" value="Genomic_DNA"/>
</dbReference>
<dbReference type="EMBL" id="CAADRA010000405">
    <property type="protein sequence ID" value="VFT80049.1"/>
    <property type="molecule type" value="Genomic_DNA"/>
</dbReference>
<feature type="signal peptide" evidence="1">
    <location>
        <begin position="1"/>
        <end position="26"/>
    </location>
</feature>
<sequence>MAMSSLGKRVAVGSGLLLASAGGTAALVEMTIRNTQDTAAKERATWETAWRPLKDEAAEKLPRAASAEEIRRLREVIARVDAVEKDWRRHEDDVAAMTQSWTEAKEAIARRLGL</sequence>
<keyword evidence="1" id="KW-0732">Signal</keyword>
<reference evidence="3 4" key="1">
    <citation type="submission" date="2019-03" db="EMBL/GenBank/DDBJ databases">
        <authorList>
            <person name="Gaulin E."/>
            <person name="Dumas B."/>
        </authorList>
    </citation>
    <scope>NUCLEOTIDE SEQUENCE [LARGE SCALE GENOMIC DNA]</scope>
    <source>
        <strain evidence="3">CBS 568.67</strain>
    </source>
</reference>
<reference evidence="2" key="2">
    <citation type="submission" date="2019-06" db="EMBL/GenBank/DDBJ databases">
        <title>Genomics analysis of Aphanomyces spp. identifies a new class of oomycete effector associated with host adaptation.</title>
        <authorList>
            <person name="Gaulin E."/>
        </authorList>
    </citation>
    <scope>NUCLEOTIDE SEQUENCE</scope>
    <source>
        <strain evidence="2">CBS 578.67</strain>
    </source>
</reference>
<dbReference type="Proteomes" id="UP000332933">
    <property type="component" value="Unassembled WGS sequence"/>
</dbReference>
<evidence type="ECO:0000256" key="1">
    <source>
        <dbReference type="SAM" id="SignalP"/>
    </source>
</evidence>